<name>A0A928HI67_9BACT</name>
<evidence type="ECO:0000313" key="11">
    <source>
        <dbReference type="EMBL" id="MBE6420745.1"/>
    </source>
</evidence>
<feature type="transmembrane region" description="Helical" evidence="9">
    <location>
        <begin position="925"/>
        <end position="952"/>
    </location>
</feature>
<dbReference type="Gene3D" id="1.20.1640.10">
    <property type="entry name" value="Multidrug efflux transporter AcrB transmembrane domain"/>
    <property type="match status" value="2"/>
</dbReference>
<dbReference type="PRINTS" id="PR00702">
    <property type="entry name" value="ACRIFLAVINRP"/>
</dbReference>
<evidence type="ECO:0000256" key="7">
    <source>
        <dbReference type="ARBA" id="ARBA00022989"/>
    </source>
</evidence>
<dbReference type="Pfam" id="PF00873">
    <property type="entry name" value="ACR_tran"/>
    <property type="match status" value="1"/>
</dbReference>
<dbReference type="InterPro" id="IPR004764">
    <property type="entry name" value="MdtF-like"/>
</dbReference>
<dbReference type="GO" id="GO:0015562">
    <property type="term" value="F:efflux transmembrane transporter activity"/>
    <property type="evidence" value="ECO:0007669"/>
    <property type="project" value="InterPro"/>
</dbReference>
<feature type="transmembrane region" description="Helical" evidence="9">
    <location>
        <begin position="973"/>
        <end position="990"/>
    </location>
</feature>
<sequence length="1052" mass="113191">MFSKFFINRPIFATVISLLILLAGIVSITMLPIEQYPDLTPPTVQVSASYPGASPEVIANTVAAPIEQQVNGVEDMLYMNSTSSTNGDMNLMVSFKVGTDPDQAMINVNNRVQGATATLPEDVRRYGVEVNKKSSAILQLIALYSPSGQSDTTTIGNYALINIVDDLKRIEGVGDAQVMSANDYSIRIWVKPDVLSQRGLTISDLVSAVQAQNAQRAAGKIGQPPLPVKVDRTYAIVAPGRLTKPEEFENIILRANADGTSLRLKDVARVELGSQTYEFNGSFNGKPAVPIGVFLSPGANAVATAKAVNEHMKELAKNFPPDLDMNYEVAYDTTLFVSASIEEVIHTLLEAIVLVFLVVYLFLKDWRATLIPCLAVPVSIVGAFAGMMLLGFSINTLTLFGLVLAIGIVVDDAIVVIENVERIMHEDNLPVKEATMKAMDEVSGPVVAIVLVLCSVFVPVAFMGGLTGIMYQQFAITIAVSVVISGIVALTLTPALCALLLKKQEHPTKGFFYQFDRWFEKLTGKYVGFVGFFIRRMPVALIIIALLFAGTLGLFKIVPGSLLPEEDQGIIMVSAQLDPSASLSNSEEVGKQLEEIINSQPEVDKTLILTGYDMLSSTQKNNTVSAFVALKPWKERKAKGMSSTDVVAKIYGASLSKIPTAIVMPFNPPPIMGMSTTGGLEGYIQNRGSGDSQALEAQVQAFVEAAKKRPELSSVSTTFSAAIPQYKLEVDEIKAQSMGVTLGELYSTLQGTFGTTYVNDFTYSGRSFKVMMQAEGEFRARPEQLGEIYTRSSKGSMVPLSSLVTLTPTLGPDMVERFNVFPAAKIMATPASGYSSGDAIRAVEETAKEVLDSNFTLSWTGTTYQEKMSGSSSATALLLGMLVVFLILAAQYEKWSLPIAVLLAVPFAIFGALAGTWARGLSNDIYFQIALVALVGLAAKNAILIVEFAVLLKEQGLETAKAAIQAAEMRFRPIVMTSLAFILGCVPLAISSGAGAASRHSIGTAVVFGMLAATCVAPLFIPLFFCIFDGKKKQDKKEGENTPAEENKEVNI</sequence>
<dbReference type="SUPFAM" id="SSF82693">
    <property type="entry name" value="Multidrug efflux transporter AcrB pore domain, PN1, PN2, PC1 and PC2 subdomains"/>
    <property type="match status" value="4"/>
</dbReference>
<feature type="transmembrane region" description="Helical" evidence="9">
    <location>
        <begin position="874"/>
        <end position="892"/>
    </location>
</feature>
<dbReference type="EMBL" id="SUVG01000001">
    <property type="protein sequence ID" value="MBE6420745.1"/>
    <property type="molecule type" value="Genomic_DNA"/>
</dbReference>
<comment type="caution">
    <text evidence="11">The sequence shown here is derived from an EMBL/GenBank/DDBJ whole genome shotgun (WGS) entry which is preliminary data.</text>
</comment>
<dbReference type="AlphaFoldDB" id="A0A928HI67"/>
<keyword evidence="7 9" id="KW-1133">Transmembrane helix</keyword>
<dbReference type="PROSITE" id="PS50156">
    <property type="entry name" value="SSD"/>
    <property type="match status" value="1"/>
</dbReference>
<dbReference type="Gene3D" id="3.30.70.1440">
    <property type="entry name" value="Multidrug efflux transporter AcrB pore domain"/>
    <property type="match status" value="1"/>
</dbReference>
<dbReference type="Proteomes" id="UP000725649">
    <property type="component" value="Unassembled WGS sequence"/>
</dbReference>
<protein>
    <submittedName>
        <fullName evidence="11">Multidrug efflux RND transporter permease subunit</fullName>
    </submittedName>
</protein>
<dbReference type="Gene3D" id="3.30.70.1320">
    <property type="entry name" value="Multidrug efflux transporter AcrB pore domain like"/>
    <property type="match status" value="1"/>
</dbReference>
<proteinExistence type="inferred from homology"/>
<dbReference type="InterPro" id="IPR000731">
    <property type="entry name" value="SSD"/>
</dbReference>
<keyword evidence="4" id="KW-1003">Cell membrane</keyword>
<evidence type="ECO:0000256" key="1">
    <source>
        <dbReference type="ARBA" id="ARBA00004429"/>
    </source>
</evidence>
<feature type="transmembrane region" description="Helical" evidence="9">
    <location>
        <begin position="370"/>
        <end position="392"/>
    </location>
</feature>
<evidence type="ECO:0000256" key="9">
    <source>
        <dbReference type="SAM" id="Phobius"/>
    </source>
</evidence>
<dbReference type="Gene3D" id="3.30.70.1430">
    <property type="entry name" value="Multidrug efflux transporter AcrB pore domain"/>
    <property type="match status" value="2"/>
</dbReference>
<keyword evidence="3" id="KW-0813">Transport</keyword>
<dbReference type="PANTHER" id="PTHR32063:SF76">
    <property type="entry name" value="EFFLUX PUMP MEMBRANE TRANSPORTER"/>
    <property type="match status" value="1"/>
</dbReference>
<keyword evidence="6 9" id="KW-0812">Transmembrane</keyword>
<organism evidence="11 12">
    <name type="scientific">Candidatus Avelusimicrobium gallicola</name>
    <dbReference type="NCBI Taxonomy" id="2562704"/>
    <lineage>
        <taxon>Bacteria</taxon>
        <taxon>Pseudomonadati</taxon>
        <taxon>Elusimicrobiota</taxon>
        <taxon>Elusimicrobia</taxon>
        <taxon>Elusimicrobiales</taxon>
        <taxon>Elusimicrobiaceae</taxon>
        <taxon>Candidatus Avelusimicrobium</taxon>
    </lineage>
</organism>
<reference evidence="11" key="1">
    <citation type="submission" date="2019-04" db="EMBL/GenBank/DDBJ databases">
        <title>Evolution of Biomass-Degrading Anaerobic Consortia Revealed by Metagenomics.</title>
        <authorList>
            <person name="Peng X."/>
        </authorList>
    </citation>
    <scope>NUCLEOTIDE SEQUENCE</scope>
    <source>
        <strain evidence="11">SIG66</strain>
    </source>
</reference>
<dbReference type="GO" id="GO:0042910">
    <property type="term" value="F:xenobiotic transmembrane transporter activity"/>
    <property type="evidence" value="ECO:0007669"/>
    <property type="project" value="TreeGrafter"/>
</dbReference>
<feature type="transmembrane region" description="Helical" evidence="9">
    <location>
        <begin position="398"/>
        <end position="417"/>
    </location>
</feature>
<feature type="transmembrane region" description="Helical" evidence="9">
    <location>
        <begin position="474"/>
        <end position="501"/>
    </location>
</feature>
<comment type="similarity">
    <text evidence="2">Belongs to the resistance-nodulation-cell division (RND) (TC 2.A.6) family.</text>
</comment>
<gene>
    <name evidence="11" type="ORF">E7027_01165</name>
</gene>
<accession>A0A928HI67</accession>
<dbReference type="PANTHER" id="PTHR32063">
    <property type="match status" value="1"/>
</dbReference>
<dbReference type="FunFam" id="3.30.70.1430:FF:000001">
    <property type="entry name" value="Efflux pump membrane transporter"/>
    <property type="match status" value="1"/>
</dbReference>
<dbReference type="GO" id="GO:0005886">
    <property type="term" value="C:plasma membrane"/>
    <property type="evidence" value="ECO:0007669"/>
    <property type="project" value="UniProtKB-SubCell"/>
</dbReference>
<dbReference type="GO" id="GO:0009636">
    <property type="term" value="P:response to toxic substance"/>
    <property type="evidence" value="ECO:0007669"/>
    <property type="project" value="UniProtKB-ARBA"/>
</dbReference>
<dbReference type="SUPFAM" id="SSF82714">
    <property type="entry name" value="Multidrug efflux transporter AcrB TolC docking domain, DN and DC subdomains"/>
    <property type="match status" value="2"/>
</dbReference>
<feature type="transmembrane region" description="Helical" evidence="9">
    <location>
        <begin position="899"/>
        <end position="919"/>
    </location>
</feature>
<dbReference type="FunFam" id="1.20.1640.10:FF:000001">
    <property type="entry name" value="Efflux pump membrane transporter"/>
    <property type="match status" value="1"/>
</dbReference>
<dbReference type="InterPro" id="IPR001036">
    <property type="entry name" value="Acrflvin-R"/>
</dbReference>
<evidence type="ECO:0000256" key="6">
    <source>
        <dbReference type="ARBA" id="ARBA00022692"/>
    </source>
</evidence>
<dbReference type="InterPro" id="IPR027463">
    <property type="entry name" value="AcrB_DN_DC_subdom"/>
</dbReference>
<evidence type="ECO:0000256" key="8">
    <source>
        <dbReference type="ARBA" id="ARBA00023136"/>
    </source>
</evidence>
<feature type="transmembrane region" description="Helical" evidence="9">
    <location>
        <begin position="1002"/>
        <end position="1028"/>
    </location>
</feature>
<dbReference type="NCBIfam" id="TIGR00915">
    <property type="entry name" value="2A0602"/>
    <property type="match status" value="1"/>
</dbReference>
<dbReference type="Gene3D" id="3.30.2090.10">
    <property type="entry name" value="Multidrug efflux transporter AcrB TolC docking domain, DN and DC subdomains"/>
    <property type="match status" value="2"/>
</dbReference>
<comment type="subcellular location">
    <subcellularLocation>
        <location evidence="1">Cell inner membrane</location>
        <topology evidence="1">Multi-pass membrane protein</topology>
    </subcellularLocation>
</comment>
<dbReference type="NCBIfam" id="NF000282">
    <property type="entry name" value="RND_permease_1"/>
    <property type="match status" value="1"/>
</dbReference>
<evidence type="ECO:0000259" key="10">
    <source>
        <dbReference type="PROSITE" id="PS50156"/>
    </source>
</evidence>
<feature type="transmembrane region" description="Helical" evidence="9">
    <location>
        <begin position="539"/>
        <end position="558"/>
    </location>
</feature>
<evidence type="ECO:0000256" key="3">
    <source>
        <dbReference type="ARBA" id="ARBA00022448"/>
    </source>
</evidence>
<feature type="domain" description="SSD" evidence="10">
    <location>
        <begin position="374"/>
        <end position="499"/>
    </location>
</feature>
<feature type="transmembrane region" description="Helical" evidence="9">
    <location>
        <begin position="344"/>
        <end position="363"/>
    </location>
</feature>
<dbReference type="SUPFAM" id="SSF82866">
    <property type="entry name" value="Multidrug efflux transporter AcrB transmembrane domain"/>
    <property type="match status" value="2"/>
</dbReference>
<evidence type="ECO:0000256" key="4">
    <source>
        <dbReference type="ARBA" id="ARBA00022475"/>
    </source>
</evidence>
<evidence type="ECO:0000256" key="2">
    <source>
        <dbReference type="ARBA" id="ARBA00010942"/>
    </source>
</evidence>
<keyword evidence="8 9" id="KW-0472">Membrane</keyword>
<evidence type="ECO:0000256" key="5">
    <source>
        <dbReference type="ARBA" id="ARBA00022519"/>
    </source>
</evidence>
<evidence type="ECO:0000313" key="12">
    <source>
        <dbReference type="Proteomes" id="UP000725649"/>
    </source>
</evidence>
<feature type="transmembrane region" description="Helical" evidence="9">
    <location>
        <begin position="442"/>
        <end position="462"/>
    </location>
</feature>
<keyword evidence="5" id="KW-0997">Cell inner membrane</keyword>